<evidence type="ECO:0000256" key="3">
    <source>
        <dbReference type="ARBA" id="ARBA00022692"/>
    </source>
</evidence>
<dbReference type="RefSeq" id="XP_005774448.1">
    <property type="nucleotide sequence ID" value="XM_005774391.1"/>
</dbReference>
<dbReference type="SUPFAM" id="SSF52540">
    <property type="entry name" value="P-loop containing nucleoside triphosphate hydrolases"/>
    <property type="match status" value="1"/>
</dbReference>
<keyword evidence="12" id="KW-1185">Reference proteome</keyword>
<dbReference type="eggNOG" id="KOG0065">
    <property type="taxonomic scope" value="Eukaryota"/>
</dbReference>
<dbReference type="Pfam" id="PF00005">
    <property type="entry name" value="ABC_tran"/>
    <property type="match status" value="1"/>
</dbReference>
<evidence type="ECO:0000256" key="5">
    <source>
        <dbReference type="ARBA" id="ARBA00022840"/>
    </source>
</evidence>
<keyword evidence="2" id="KW-0813">Transport</keyword>
<organism evidence="11 12">
    <name type="scientific">Emiliania huxleyi (strain CCMP1516)</name>
    <dbReference type="NCBI Taxonomy" id="280463"/>
    <lineage>
        <taxon>Eukaryota</taxon>
        <taxon>Haptista</taxon>
        <taxon>Haptophyta</taxon>
        <taxon>Prymnesiophyceae</taxon>
        <taxon>Isochrysidales</taxon>
        <taxon>Noelaerhabdaceae</taxon>
        <taxon>Emiliania</taxon>
    </lineage>
</organism>
<keyword evidence="3 9" id="KW-0812">Transmembrane</keyword>
<feature type="domain" description="ABC transporter" evidence="10">
    <location>
        <begin position="81"/>
        <end position="326"/>
    </location>
</feature>
<dbReference type="InterPro" id="IPR027417">
    <property type="entry name" value="P-loop_NTPase"/>
</dbReference>
<evidence type="ECO:0000259" key="10">
    <source>
        <dbReference type="PROSITE" id="PS50893"/>
    </source>
</evidence>
<evidence type="ECO:0000256" key="1">
    <source>
        <dbReference type="ARBA" id="ARBA00004141"/>
    </source>
</evidence>
<dbReference type="Gene3D" id="3.40.50.300">
    <property type="entry name" value="P-loop containing nucleotide triphosphate hydrolases"/>
    <property type="match status" value="1"/>
</dbReference>
<evidence type="ECO:0000256" key="4">
    <source>
        <dbReference type="ARBA" id="ARBA00022741"/>
    </source>
</evidence>
<sequence length="448" mass="48443">MPAETVNNEYVYVYTLDSTAASLIAISFALFIVLPIATWAWFVSPLWRSGGTSGWIARGGGGRMHSTARGAKRRTPPPALVSFRDVHYSVTLPGRERQELHVLKGVSGVLRPGTLTAIMGPSGCGKSTLLDVLADTKRVGVIEGDVRLNGAERGPDFRSTCAYVMQEDCCHSTLTVRETLWFVCALRLGPDIGRHERLELIDATMEDVDLAHVADTRIGDDVSGGLSGGQRRRVTIAIELLSGPALVLLDEPTSGLDAYGAQQVVAALRRFADRGRTLACTIHQPRAETFRLFHQLLLVKAGETMYCGPVAQVPRTVYRTTHGTEPTLGGDGPGGDGASGLAGARLSSRLRRAVPAVGELAPPWAVETLRRDTSARRVRDALSPRQVNPADVVVDLTHTKEADADEDGGEAVDLVARFAESDLRREMRRVPYLRRAEPSVGSVPWAVR</sequence>
<dbReference type="InterPro" id="IPR003439">
    <property type="entry name" value="ABC_transporter-like_ATP-bd"/>
</dbReference>
<evidence type="ECO:0000313" key="12">
    <source>
        <dbReference type="Proteomes" id="UP000013827"/>
    </source>
</evidence>
<dbReference type="InterPro" id="IPR050352">
    <property type="entry name" value="ABCG_transporters"/>
</dbReference>
<dbReference type="InterPro" id="IPR003593">
    <property type="entry name" value="AAA+_ATPase"/>
</dbReference>
<keyword evidence="4" id="KW-0547">Nucleotide-binding</keyword>
<feature type="region of interest" description="Disordered" evidence="8">
    <location>
        <begin position="323"/>
        <end position="342"/>
    </location>
</feature>
<dbReference type="PaxDb" id="2903-EOD22019"/>
<dbReference type="SMART" id="SM00382">
    <property type="entry name" value="AAA"/>
    <property type="match status" value="1"/>
</dbReference>
<reference evidence="12" key="1">
    <citation type="journal article" date="2013" name="Nature">
        <title>Pan genome of the phytoplankton Emiliania underpins its global distribution.</title>
        <authorList>
            <person name="Read B.A."/>
            <person name="Kegel J."/>
            <person name="Klute M.J."/>
            <person name="Kuo A."/>
            <person name="Lefebvre S.C."/>
            <person name="Maumus F."/>
            <person name="Mayer C."/>
            <person name="Miller J."/>
            <person name="Monier A."/>
            <person name="Salamov A."/>
            <person name="Young J."/>
            <person name="Aguilar M."/>
            <person name="Claverie J.M."/>
            <person name="Frickenhaus S."/>
            <person name="Gonzalez K."/>
            <person name="Herman E.K."/>
            <person name="Lin Y.C."/>
            <person name="Napier J."/>
            <person name="Ogata H."/>
            <person name="Sarno A.F."/>
            <person name="Shmutz J."/>
            <person name="Schroeder D."/>
            <person name="de Vargas C."/>
            <person name="Verret F."/>
            <person name="von Dassow P."/>
            <person name="Valentin K."/>
            <person name="Van de Peer Y."/>
            <person name="Wheeler G."/>
            <person name="Dacks J.B."/>
            <person name="Delwiche C.F."/>
            <person name="Dyhrman S.T."/>
            <person name="Glockner G."/>
            <person name="John U."/>
            <person name="Richards T."/>
            <person name="Worden A.Z."/>
            <person name="Zhang X."/>
            <person name="Grigoriev I.V."/>
            <person name="Allen A.E."/>
            <person name="Bidle K."/>
            <person name="Borodovsky M."/>
            <person name="Bowler C."/>
            <person name="Brownlee C."/>
            <person name="Cock J.M."/>
            <person name="Elias M."/>
            <person name="Gladyshev V.N."/>
            <person name="Groth M."/>
            <person name="Guda C."/>
            <person name="Hadaegh A."/>
            <person name="Iglesias-Rodriguez M.D."/>
            <person name="Jenkins J."/>
            <person name="Jones B.M."/>
            <person name="Lawson T."/>
            <person name="Leese F."/>
            <person name="Lindquist E."/>
            <person name="Lobanov A."/>
            <person name="Lomsadze A."/>
            <person name="Malik S.B."/>
            <person name="Marsh M.E."/>
            <person name="Mackinder L."/>
            <person name="Mock T."/>
            <person name="Mueller-Roeber B."/>
            <person name="Pagarete A."/>
            <person name="Parker M."/>
            <person name="Probert I."/>
            <person name="Quesneville H."/>
            <person name="Raines C."/>
            <person name="Rensing S.A."/>
            <person name="Riano-Pachon D.M."/>
            <person name="Richier S."/>
            <person name="Rokitta S."/>
            <person name="Shiraiwa Y."/>
            <person name="Soanes D.M."/>
            <person name="van der Giezen M."/>
            <person name="Wahlund T.M."/>
            <person name="Williams B."/>
            <person name="Wilson W."/>
            <person name="Wolfe G."/>
            <person name="Wurch L.L."/>
        </authorList>
    </citation>
    <scope>NUCLEOTIDE SEQUENCE</scope>
</reference>
<dbReference type="Proteomes" id="UP000013827">
    <property type="component" value="Unassembled WGS sequence"/>
</dbReference>
<dbReference type="PROSITE" id="PS50893">
    <property type="entry name" value="ABC_TRANSPORTER_2"/>
    <property type="match status" value="1"/>
</dbReference>
<feature type="transmembrane region" description="Helical" evidence="9">
    <location>
        <begin position="20"/>
        <end position="43"/>
    </location>
</feature>
<feature type="compositionally biased region" description="Gly residues" evidence="8">
    <location>
        <begin position="329"/>
        <end position="340"/>
    </location>
</feature>
<evidence type="ECO:0000256" key="8">
    <source>
        <dbReference type="SAM" id="MobiDB-lite"/>
    </source>
</evidence>
<dbReference type="GO" id="GO:0005524">
    <property type="term" value="F:ATP binding"/>
    <property type="evidence" value="ECO:0007669"/>
    <property type="project" value="UniProtKB-KW"/>
</dbReference>
<evidence type="ECO:0000256" key="6">
    <source>
        <dbReference type="ARBA" id="ARBA00022989"/>
    </source>
</evidence>
<accession>A0A0D3JET4</accession>
<dbReference type="PROSITE" id="PS00211">
    <property type="entry name" value="ABC_TRANSPORTER_1"/>
    <property type="match status" value="1"/>
</dbReference>
<dbReference type="EnsemblProtists" id="EOD22019">
    <property type="protein sequence ID" value="EOD22019"/>
    <property type="gene ID" value="EMIHUDRAFT_430521"/>
</dbReference>
<dbReference type="HOGENOM" id="CLU_611692_0_0_1"/>
<dbReference type="GO" id="GO:0016020">
    <property type="term" value="C:membrane"/>
    <property type="evidence" value="ECO:0007669"/>
    <property type="project" value="UniProtKB-SubCell"/>
</dbReference>
<reference evidence="11" key="2">
    <citation type="submission" date="2024-10" db="UniProtKB">
        <authorList>
            <consortium name="EnsemblProtists"/>
        </authorList>
    </citation>
    <scope>IDENTIFICATION</scope>
</reference>
<evidence type="ECO:0000256" key="7">
    <source>
        <dbReference type="ARBA" id="ARBA00023136"/>
    </source>
</evidence>
<dbReference type="PANTHER" id="PTHR48041">
    <property type="entry name" value="ABC TRANSPORTER G FAMILY MEMBER 28"/>
    <property type="match status" value="1"/>
</dbReference>
<dbReference type="InterPro" id="IPR017871">
    <property type="entry name" value="ABC_transporter-like_CS"/>
</dbReference>
<evidence type="ECO:0000256" key="2">
    <source>
        <dbReference type="ARBA" id="ARBA00022448"/>
    </source>
</evidence>
<dbReference type="AlphaFoldDB" id="A0A0D3JET4"/>
<dbReference type="PANTHER" id="PTHR48041:SF139">
    <property type="entry name" value="PROTEIN SCARLET"/>
    <property type="match status" value="1"/>
</dbReference>
<keyword evidence="5" id="KW-0067">ATP-binding</keyword>
<dbReference type="GO" id="GO:0042626">
    <property type="term" value="F:ATPase-coupled transmembrane transporter activity"/>
    <property type="evidence" value="ECO:0007669"/>
    <property type="project" value="TreeGrafter"/>
</dbReference>
<keyword evidence="7 9" id="KW-0472">Membrane</keyword>
<dbReference type="STRING" id="2903.R1EMF2"/>
<evidence type="ECO:0000313" key="11">
    <source>
        <dbReference type="EnsemblProtists" id="EOD22019"/>
    </source>
</evidence>
<dbReference type="GO" id="GO:0016887">
    <property type="term" value="F:ATP hydrolysis activity"/>
    <property type="evidence" value="ECO:0007669"/>
    <property type="project" value="InterPro"/>
</dbReference>
<dbReference type="CDD" id="cd03213">
    <property type="entry name" value="ABCG_EPDR"/>
    <property type="match status" value="1"/>
</dbReference>
<dbReference type="GeneID" id="17267563"/>
<dbReference type="KEGG" id="ehx:EMIHUDRAFT_430521"/>
<name>A0A0D3JET4_EMIH1</name>
<proteinExistence type="predicted"/>
<protein>
    <recommendedName>
        <fullName evidence="10">ABC transporter domain-containing protein</fullName>
    </recommendedName>
</protein>
<keyword evidence="6 9" id="KW-1133">Transmembrane helix</keyword>
<comment type="subcellular location">
    <subcellularLocation>
        <location evidence="1">Membrane</location>
        <topology evidence="1">Multi-pass membrane protein</topology>
    </subcellularLocation>
</comment>
<evidence type="ECO:0000256" key="9">
    <source>
        <dbReference type="SAM" id="Phobius"/>
    </source>
</evidence>